<gene>
    <name evidence="2" type="primary">DPP6_1</name>
    <name evidence="2" type="ORF">FJT64_026359</name>
</gene>
<reference evidence="2 3" key="1">
    <citation type="submission" date="2019-07" db="EMBL/GenBank/DDBJ databases">
        <title>Draft genome assembly of a fouling barnacle, Amphibalanus amphitrite (Darwin, 1854): The first reference genome for Thecostraca.</title>
        <authorList>
            <person name="Kim W."/>
        </authorList>
    </citation>
    <scope>NUCLEOTIDE SEQUENCE [LARGE SCALE GENOMIC DNA]</scope>
    <source>
        <strain evidence="2">SNU_AA5</strain>
        <tissue evidence="2">Soma without cirri and trophi</tissue>
    </source>
</reference>
<sequence length="173" mass="19774">MDKKDPMDEELVAATPTQRNWRGILISLLVIGLVSSLIVTCVILLTPPDLGPRHRKKSQLRGRHSIQRLTHQVIHHHRPLQTGATPIFRTEEPLWFLETAWCSQTQMGLSESTVWDLQSLMGARQMWTLGDAGMGPSEMPRYNTTTKSEEQKQYLLQLVHHHQQAQPKKIKDG</sequence>
<keyword evidence="1" id="KW-0812">Transmembrane</keyword>
<dbReference type="Proteomes" id="UP000440578">
    <property type="component" value="Unassembled WGS sequence"/>
</dbReference>
<keyword evidence="3" id="KW-1185">Reference proteome</keyword>
<keyword evidence="2" id="KW-0031">Aminopeptidase</keyword>
<dbReference type="AlphaFoldDB" id="A0A6A4WGZ6"/>
<keyword evidence="2" id="KW-0645">Protease</keyword>
<proteinExistence type="predicted"/>
<dbReference type="EMBL" id="VIIS01001174">
    <property type="protein sequence ID" value="KAF0301291.1"/>
    <property type="molecule type" value="Genomic_DNA"/>
</dbReference>
<feature type="transmembrane region" description="Helical" evidence="1">
    <location>
        <begin position="24"/>
        <end position="46"/>
    </location>
</feature>
<name>A0A6A4WGZ6_AMPAM</name>
<evidence type="ECO:0000256" key="1">
    <source>
        <dbReference type="SAM" id="Phobius"/>
    </source>
</evidence>
<keyword evidence="1" id="KW-1133">Transmembrane helix</keyword>
<organism evidence="2 3">
    <name type="scientific">Amphibalanus amphitrite</name>
    <name type="common">Striped barnacle</name>
    <name type="synonym">Balanus amphitrite</name>
    <dbReference type="NCBI Taxonomy" id="1232801"/>
    <lineage>
        <taxon>Eukaryota</taxon>
        <taxon>Metazoa</taxon>
        <taxon>Ecdysozoa</taxon>
        <taxon>Arthropoda</taxon>
        <taxon>Crustacea</taxon>
        <taxon>Multicrustacea</taxon>
        <taxon>Cirripedia</taxon>
        <taxon>Thoracica</taxon>
        <taxon>Thoracicalcarea</taxon>
        <taxon>Balanomorpha</taxon>
        <taxon>Balanoidea</taxon>
        <taxon>Balanidae</taxon>
        <taxon>Amphibalaninae</taxon>
        <taxon>Amphibalanus</taxon>
    </lineage>
</organism>
<protein>
    <submittedName>
        <fullName evidence="2">Dipeptidyl aminopeptidase-like protein 6</fullName>
    </submittedName>
</protein>
<comment type="caution">
    <text evidence="2">The sequence shown here is derived from an EMBL/GenBank/DDBJ whole genome shotgun (WGS) entry which is preliminary data.</text>
</comment>
<keyword evidence="2" id="KW-0378">Hydrolase</keyword>
<accession>A0A6A4WGZ6</accession>
<keyword evidence="1" id="KW-0472">Membrane</keyword>
<evidence type="ECO:0000313" key="2">
    <source>
        <dbReference type="EMBL" id="KAF0301291.1"/>
    </source>
</evidence>
<evidence type="ECO:0000313" key="3">
    <source>
        <dbReference type="Proteomes" id="UP000440578"/>
    </source>
</evidence>
<dbReference type="GO" id="GO:0004177">
    <property type="term" value="F:aminopeptidase activity"/>
    <property type="evidence" value="ECO:0007669"/>
    <property type="project" value="UniProtKB-KW"/>
</dbReference>